<accession>A0ABT4GW63</accession>
<reference evidence="1 2" key="1">
    <citation type="submission" date="2022-05" db="EMBL/GenBank/DDBJ databases">
        <title>Genome Sequencing of Bee-Associated Microbes.</title>
        <authorList>
            <person name="Dunlap C."/>
        </authorList>
    </citation>
    <scope>NUCLEOTIDE SEQUENCE [LARGE SCALE GENOMIC DNA]</scope>
    <source>
        <strain evidence="1 2">NRRL B-04010</strain>
    </source>
</reference>
<dbReference type="Proteomes" id="UP001527181">
    <property type="component" value="Unassembled WGS sequence"/>
</dbReference>
<dbReference type="RefSeq" id="WP_268599943.1">
    <property type="nucleotide sequence ID" value="NZ_JAMDNP010000018.1"/>
</dbReference>
<protein>
    <recommendedName>
        <fullName evidence="3">Single-stranded DNA-binding protein</fullName>
    </recommendedName>
</protein>
<evidence type="ECO:0000313" key="1">
    <source>
        <dbReference type="EMBL" id="MCY9760924.1"/>
    </source>
</evidence>
<proteinExistence type="predicted"/>
<name>A0ABT4GW63_PAEAL</name>
<dbReference type="EMBL" id="JAMDNP010000018">
    <property type="protein sequence ID" value="MCY9760924.1"/>
    <property type="molecule type" value="Genomic_DNA"/>
</dbReference>
<gene>
    <name evidence="1" type="ORF">M5X12_10095</name>
</gene>
<organism evidence="1 2">
    <name type="scientific">Paenibacillus alvei</name>
    <name type="common">Bacillus alvei</name>
    <dbReference type="NCBI Taxonomy" id="44250"/>
    <lineage>
        <taxon>Bacteria</taxon>
        <taxon>Bacillati</taxon>
        <taxon>Bacillota</taxon>
        <taxon>Bacilli</taxon>
        <taxon>Bacillales</taxon>
        <taxon>Paenibacillaceae</taxon>
        <taxon>Paenibacillus</taxon>
    </lineage>
</organism>
<evidence type="ECO:0000313" key="2">
    <source>
        <dbReference type="Proteomes" id="UP001527181"/>
    </source>
</evidence>
<sequence>MRGKLPFPQWILNTPVKVYRTELSDDGEPVEEIIFDGLACYDEKMRQRLDKERRLVTLSGKVIIQGDILPSEIIEGFVQVGGAQRTIFSASRPQNPDGTVFSTELELM</sequence>
<keyword evidence="2" id="KW-1185">Reference proteome</keyword>
<comment type="caution">
    <text evidence="1">The sequence shown here is derived from an EMBL/GenBank/DDBJ whole genome shotgun (WGS) entry which is preliminary data.</text>
</comment>
<evidence type="ECO:0008006" key="3">
    <source>
        <dbReference type="Google" id="ProtNLM"/>
    </source>
</evidence>